<proteinExistence type="predicted"/>
<evidence type="ECO:0008006" key="4">
    <source>
        <dbReference type="Google" id="ProtNLM"/>
    </source>
</evidence>
<gene>
    <name evidence="2" type="ORF">K7472_07820</name>
</gene>
<reference evidence="2 3" key="1">
    <citation type="submission" date="2021-08" db="EMBL/GenBank/DDBJ databases">
        <title>Streptomyces sp. PTM05 isolated from lichen.</title>
        <authorList>
            <person name="Somphong A."/>
            <person name="Phongsopitanun W."/>
            <person name="Tanasupawat S."/>
        </authorList>
    </citation>
    <scope>NUCLEOTIDE SEQUENCE [LARGE SCALE GENOMIC DNA]</scope>
    <source>
        <strain evidence="2 3">Ptm05</strain>
    </source>
</reference>
<keyword evidence="1" id="KW-0472">Membrane</keyword>
<organism evidence="2 3">
    <name type="scientific">Streptantibioticus parmotrematis</name>
    <dbReference type="NCBI Taxonomy" id="2873249"/>
    <lineage>
        <taxon>Bacteria</taxon>
        <taxon>Bacillati</taxon>
        <taxon>Actinomycetota</taxon>
        <taxon>Actinomycetes</taxon>
        <taxon>Kitasatosporales</taxon>
        <taxon>Streptomycetaceae</taxon>
        <taxon>Streptantibioticus</taxon>
    </lineage>
</organism>
<name>A0ABS7QNJ3_9ACTN</name>
<evidence type="ECO:0000313" key="2">
    <source>
        <dbReference type="EMBL" id="MBY8884751.1"/>
    </source>
</evidence>
<keyword evidence="1" id="KW-0812">Transmembrane</keyword>
<dbReference type="Proteomes" id="UP001198565">
    <property type="component" value="Unassembled WGS sequence"/>
</dbReference>
<evidence type="ECO:0000313" key="3">
    <source>
        <dbReference type="Proteomes" id="UP001198565"/>
    </source>
</evidence>
<sequence length="254" mass="26696">MNLLTGLIFGTCALLTALSTAICLRFAHRHRPQFRLARRARIAASATCCVASLLAIPQIADAIDNAAGCNETACHLSDLSAVVFFASLQIMIVDWTRTRPYVRTAVAVRLLLAAVVIGLLVLEFHRADTTNVDLTSEYAHNGAVTHYLVTYLAYSAIAGLEISVYSLRLALAARRQRRAAATGLTIAGAGGVIAVAYALSRCGYLIAAQVGHAWPLRLQDALSPALAGLAIGCVAIGLAVATIGYNAGPKPENG</sequence>
<keyword evidence="1" id="KW-1133">Transmembrane helix</keyword>
<dbReference type="EMBL" id="JAINVZ010000004">
    <property type="protein sequence ID" value="MBY8884751.1"/>
    <property type="molecule type" value="Genomic_DNA"/>
</dbReference>
<feature type="transmembrane region" description="Helical" evidence="1">
    <location>
        <begin position="79"/>
        <end position="96"/>
    </location>
</feature>
<feature type="transmembrane region" description="Helical" evidence="1">
    <location>
        <begin position="6"/>
        <end position="28"/>
    </location>
</feature>
<feature type="transmembrane region" description="Helical" evidence="1">
    <location>
        <begin position="225"/>
        <end position="245"/>
    </location>
</feature>
<evidence type="ECO:0000256" key="1">
    <source>
        <dbReference type="SAM" id="Phobius"/>
    </source>
</evidence>
<feature type="transmembrane region" description="Helical" evidence="1">
    <location>
        <begin position="108"/>
        <end position="127"/>
    </location>
</feature>
<dbReference type="RefSeq" id="WP_222975465.1">
    <property type="nucleotide sequence ID" value="NZ_JAINVZ010000004.1"/>
</dbReference>
<feature type="transmembrane region" description="Helical" evidence="1">
    <location>
        <begin position="40"/>
        <end position="59"/>
    </location>
</feature>
<protein>
    <recommendedName>
        <fullName evidence="4">Integral membrane protein</fullName>
    </recommendedName>
</protein>
<feature type="transmembrane region" description="Helical" evidence="1">
    <location>
        <begin position="147"/>
        <end position="167"/>
    </location>
</feature>
<accession>A0ABS7QNJ3</accession>
<comment type="caution">
    <text evidence="2">The sequence shown here is derived from an EMBL/GenBank/DDBJ whole genome shotgun (WGS) entry which is preliminary data.</text>
</comment>
<keyword evidence="3" id="KW-1185">Reference proteome</keyword>